<dbReference type="PANTHER" id="PTHR43829">
    <property type="entry name" value="AQUAPORIN OR AQUAGLYCEROPORIN RELATED"/>
    <property type="match status" value="1"/>
</dbReference>
<evidence type="ECO:0000256" key="4">
    <source>
        <dbReference type="ARBA" id="ARBA00022692"/>
    </source>
</evidence>
<dbReference type="PROSITE" id="PS00221">
    <property type="entry name" value="MIP"/>
    <property type="match status" value="1"/>
</dbReference>
<dbReference type="GO" id="GO:0015250">
    <property type="term" value="F:water channel activity"/>
    <property type="evidence" value="ECO:0007669"/>
    <property type="project" value="TreeGrafter"/>
</dbReference>
<proteinExistence type="inferred from homology"/>
<feature type="transmembrane region" description="Helical" evidence="9">
    <location>
        <begin position="102"/>
        <end position="121"/>
    </location>
</feature>
<keyword evidence="11" id="KW-1185">Reference proteome</keyword>
<dbReference type="PANTHER" id="PTHR43829:SF14">
    <property type="entry name" value="AQUAPORIN 3"/>
    <property type="match status" value="1"/>
</dbReference>
<name>A0A9P6DMP0_9AGAM</name>
<dbReference type="Pfam" id="PF00230">
    <property type="entry name" value="MIP"/>
    <property type="match status" value="1"/>
</dbReference>
<keyword evidence="7 9" id="KW-0472">Membrane</keyword>
<feature type="transmembrane region" description="Helical" evidence="9">
    <location>
        <begin position="141"/>
        <end position="166"/>
    </location>
</feature>
<comment type="caution">
    <text evidence="10">The sequence shown here is derived from an EMBL/GenBank/DDBJ whole genome shotgun (WGS) entry which is preliminary data.</text>
</comment>
<dbReference type="InterPro" id="IPR050363">
    <property type="entry name" value="MIP/Aquaporin"/>
</dbReference>
<keyword evidence="5" id="KW-0677">Repeat</keyword>
<evidence type="ECO:0000313" key="10">
    <source>
        <dbReference type="EMBL" id="KAF9507097.1"/>
    </source>
</evidence>
<sequence>MGSTAAMNIGNLTNQPGLGNLLQVGLGYGLGITFAITICAMTSGGHFNPAVTLAFAKHHRPEFPWTKVPRFIFAQIMGAFVATLLVYGQYRPYILVIPSARGVLSAEIFSAVGPAGILAIYSNSGIPLKWVFLNEFFVDIFLGLVIWGVWILPIFSCFLPLLPLWLVSPTLRDLGLCPCHCCY</sequence>
<dbReference type="OrthoDB" id="3222at2759"/>
<evidence type="ECO:0000256" key="1">
    <source>
        <dbReference type="ARBA" id="ARBA00004141"/>
    </source>
</evidence>
<dbReference type="GO" id="GO:0015254">
    <property type="term" value="F:glycerol channel activity"/>
    <property type="evidence" value="ECO:0007669"/>
    <property type="project" value="TreeGrafter"/>
</dbReference>
<keyword evidence="6 9" id="KW-1133">Transmembrane helix</keyword>
<dbReference type="InterPro" id="IPR000425">
    <property type="entry name" value="MIP"/>
</dbReference>
<comment type="similarity">
    <text evidence="2 8">Belongs to the MIP/aquaporin (TC 1.A.8) family.</text>
</comment>
<evidence type="ECO:0000256" key="6">
    <source>
        <dbReference type="ARBA" id="ARBA00022989"/>
    </source>
</evidence>
<keyword evidence="3 8" id="KW-0813">Transport</keyword>
<evidence type="ECO:0008006" key="12">
    <source>
        <dbReference type="Google" id="ProtNLM"/>
    </source>
</evidence>
<dbReference type="GO" id="GO:0005886">
    <property type="term" value="C:plasma membrane"/>
    <property type="evidence" value="ECO:0007669"/>
    <property type="project" value="TreeGrafter"/>
</dbReference>
<evidence type="ECO:0000256" key="2">
    <source>
        <dbReference type="ARBA" id="ARBA00006175"/>
    </source>
</evidence>
<protein>
    <recommendedName>
        <fullName evidence="12">Aquaporin</fullName>
    </recommendedName>
</protein>
<evidence type="ECO:0000256" key="5">
    <source>
        <dbReference type="ARBA" id="ARBA00022737"/>
    </source>
</evidence>
<dbReference type="InterPro" id="IPR023271">
    <property type="entry name" value="Aquaporin-like"/>
</dbReference>
<evidence type="ECO:0000256" key="8">
    <source>
        <dbReference type="RuleBase" id="RU000477"/>
    </source>
</evidence>
<gene>
    <name evidence="10" type="ORF">BS47DRAFT_1423959</name>
</gene>
<feature type="transmembrane region" description="Helical" evidence="9">
    <location>
        <begin position="71"/>
        <end position="90"/>
    </location>
</feature>
<reference evidence="10" key="1">
    <citation type="journal article" date="2020" name="Nat. Commun.">
        <title>Large-scale genome sequencing of mycorrhizal fungi provides insights into the early evolution of symbiotic traits.</title>
        <authorList>
            <person name="Miyauchi S."/>
            <person name="Kiss E."/>
            <person name="Kuo A."/>
            <person name="Drula E."/>
            <person name="Kohler A."/>
            <person name="Sanchez-Garcia M."/>
            <person name="Morin E."/>
            <person name="Andreopoulos B."/>
            <person name="Barry K.W."/>
            <person name="Bonito G."/>
            <person name="Buee M."/>
            <person name="Carver A."/>
            <person name="Chen C."/>
            <person name="Cichocki N."/>
            <person name="Clum A."/>
            <person name="Culley D."/>
            <person name="Crous P.W."/>
            <person name="Fauchery L."/>
            <person name="Girlanda M."/>
            <person name="Hayes R.D."/>
            <person name="Keri Z."/>
            <person name="LaButti K."/>
            <person name="Lipzen A."/>
            <person name="Lombard V."/>
            <person name="Magnuson J."/>
            <person name="Maillard F."/>
            <person name="Murat C."/>
            <person name="Nolan M."/>
            <person name="Ohm R.A."/>
            <person name="Pangilinan J."/>
            <person name="Pereira M.F."/>
            <person name="Perotto S."/>
            <person name="Peter M."/>
            <person name="Pfister S."/>
            <person name="Riley R."/>
            <person name="Sitrit Y."/>
            <person name="Stielow J.B."/>
            <person name="Szollosi G."/>
            <person name="Zifcakova L."/>
            <person name="Stursova M."/>
            <person name="Spatafora J.W."/>
            <person name="Tedersoo L."/>
            <person name="Vaario L.M."/>
            <person name="Yamada A."/>
            <person name="Yan M."/>
            <person name="Wang P."/>
            <person name="Xu J."/>
            <person name="Bruns T."/>
            <person name="Baldrian P."/>
            <person name="Vilgalys R."/>
            <person name="Dunand C."/>
            <person name="Henrissat B."/>
            <person name="Grigoriev I.V."/>
            <person name="Hibbett D."/>
            <person name="Nagy L.G."/>
            <person name="Martin F.M."/>
        </authorList>
    </citation>
    <scope>NUCLEOTIDE SEQUENCE</scope>
    <source>
        <strain evidence="10">UP504</strain>
    </source>
</reference>
<dbReference type="InterPro" id="IPR022357">
    <property type="entry name" value="MIP_CS"/>
</dbReference>
<dbReference type="EMBL" id="MU129091">
    <property type="protein sequence ID" value="KAF9507097.1"/>
    <property type="molecule type" value="Genomic_DNA"/>
</dbReference>
<evidence type="ECO:0000256" key="3">
    <source>
        <dbReference type="ARBA" id="ARBA00022448"/>
    </source>
</evidence>
<evidence type="ECO:0000313" key="11">
    <source>
        <dbReference type="Proteomes" id="UP000886523"/>
    </source>
</evidence>
<evidence type="ECO:0000256" key="7">
    <source>
        <dbReference type="ARBA" id="ARBA00023136"/>
    </source>
</evidence>
<feature type="transmembrane region" description="Helical" evidence="9">
    <location>
        <begin position="21"/>
        <end position="43"/>
    </location>
</feature>
<dbReference type="AlphaFoldDB" id="A0A9P6DMP0"/>
<organism evidence="10 11">
    <name type="scientific">Hydnum rufescens UP504</name>
    <dbReference type="NCBI Taxonomy" id="1448309"/>
    <lineage>
        <taxon>Eukaryota</taxon>
        <taxon>Fungi</taxon>
        <taxon>Dikarya</taxon>
        <taxon>Basidiomycota</taxon>
        <taxon>Agaricomycotina</taxon>
        <taxon>Agaricomycetes</taxon>
        <taxon>Cantharellales</taxon>
        <taxon>Hydnaceae</taxon>
        <taxon>Hydnum</taxon>
    </lineage>
</organism>
<dbReference type="SUPFAM" id="SSF81338">
    <property type="entry name" value="Aquaporin-like"/>
    <property type="match status" value="1"/>
</dbReference>
<dbReference type="Proteomes" id="UP000886523">
    <property type="component" value="Unassembled WGS sequence"/>
</dbReference>
<accession>A0A9P6DMP0</accession>
<evidence type="ECO:0000256" key="9">
    <source>
        <dbReference type="SAM" id="Phobius"/>
    </source>
</evidence>
<comment type="subcellular location">
    <subcellularLocation>
        <location evidence="1">Membrane</location>
        <topology evidence="1">Multi-pass membrane protein</topology>
    </subcellularLocation>
</comment>
<dbReference type="Gene3D" id="1.20.1080.10">
    <property type="entry name" value="Glycerol uptake facilitator protein"/>
    <property type="match status" value="1"/>
</dbReference>
<dbReference type="PRINTS" id="PR00783">
    <property type="entry name" value="MINTRINSICP"/>
</dbReference>
<keyword evidence="4 8" id="KW-0812">Transmembrane</keyword>